<dbReference type="EMBL" id="FQ312005">
    <property type="protein sequence ID" value="CBW27929.1"/>
    <property type="molecule type" value="Genomic_DNA"/>
</dbReference>
<sequence length="261" mass="30652">MSGALDSWIFKNKFEKVRATYAKALMDKFNLDFLASAPLCYLSLLYYGDLSFEEIVGINDFYKKRVVNLDVSTEFEAFWNRRINIVSESLTSFRGDASRFNLDEIINEISAMDDLGFDLNKHLRFCLVSAPNFRGASHPHSLFCLYLNFSECENKEDVIKSIVHEIAHQELFLLNLEDRLVLEGSDEELRYAPFQRKERPPIGRLHSAHVMFRLIMHQDKFKYKLENERELLRQTIETFDRSQLTEFGMKLVYNYRGALEN</sequence>
<name>E1WZZ3_HALMS</name>
<evidence type="ECO:0000313" key="1">
    <source>
        <dbReference type="EMBL" id="CBW27929.1"/>
    </source>
</evidence>
<dbReference type="RefSeq" id="WP_014245699.1">
    <property type="nucleotide sequence ID" value="NC_016620.1"/>
</dbReference>
<dbReference type="NCBIfam" id="TIGR04267">
    <property type="entry name" value="mod_HExxH"/>
    <property type="match status" value="1"/>
</dbReference>
<protein>
    <recommendedName>
        <fullName evidence="3">HEXXH motif domain-containing protein</fullName>
    </recommendedName>
</protein>
<dbReference type="InterPro" id="IPR026337">
    <property type="entry name" value="AKG_HExxH"/>
</dbReference>
<organism evidence="1 2">
    <name type="scientific">Halobacteriovorax marinus (strain ATCC BAA-682 / DSM 15412 / SJ)</name>
    <name type="common">Bacteriovorax marinus</name>
    <dbReference type="NCBI Taxonomy" id="862908"/>
    <lineage>
        <taxon>Bacteria</taxon>
        <taxon>Pseudomonadati</taxon>
        <taxon>Bdellovibrionota</taxon>
        <taxon>Bacteriovoracia</taxon>
        <taxon>Bacteriovoracales</taxon>
        <taxon>Halobacteriovoraceae</taxon>
        <taxon>Halobacteriovorax</taxon>
    </lineage>
</organism>
<dbReference type="STRING" id="862908.BMS_3175"/>
<dbReference type="KEGG" id="bmx:BMS_3175"/>
<gene>
    <name evidence="1" type="ordered locus">BMS_3175</name>
</gene>
<dbReference type="HOGENOM" id="CLU_1064637_0_0_7"/>
<evidence type="ECO:0008006" key="3">
    <source>
        <dbReference type="Google" id="ProtNLM"/>
    </source>
</evidence>
<proteinExistence type="predicted"/>
<evidence type="ECO:0000313" key="2">
    <source>
        <dbReference type="Proteomes" id="UP000008963"/>
    </source>
</evidence>
<dbReference type="PATRIC" id="fig|862908.3.peg.3035"/>
<accession>E1WZZ3</accession>
<dbReference type="AlphaFoldDB" id="E1WZZ3"/>
<dbReference type="Proteomes" id="UP000008963">
    <property type="component" value="Chromosome"/>
</dbReference>
<reference evidence="2" key="1">
    <citation type="journal article" date="2013" name="ISME J.">
        <title>A small predatory core genome in the divergent marine Bacteriovorax marinus SJ and the terrestrial Bdellovibrio bacteriovorus.</title>
        <authorList>
            <person name="Crossman L.C."/>
            <person name="Chen H."/>
            <person name="Cerdeno-Tarraga A.M."/>
            <person name="Brooks K."/>
            <person name="Quail M.A."/>
            <person name="Pineiro S.A."/>
            <person name="Hobley L."/>
            <person name="Sockett R.E."/>
            <person name="Bentley S.D."/>
            <person name="Parkhill J."/>
            <person name="Williams H.N."/>
            <person name="Stine O.C."/>
        </authorList>
    </citation>
    <scope>NUCLEOTIDE SEQUENCE [LARGE SCALE GENOMIC DNA]</scope>
    <source>
        <strain evidence="2">ATCC BAA-682 / DSM 15412 / SJ</strain>
    </source>
</reference>
<keyword evidence="2" id="KW-1185">Reference proteome</keyword>